<evidence type="ECO:0000256" key="2">
    <source>
        <dbReference type="ARBA" id="ARBA00023065"/>
    </source>
</evidence>
<keyword evidence="5" id="KW-1133">Transmembrane helix</keyword>
<dbReference type="InterPro" id="IPR050927">
    <property type="entry name" value="TRPM"/>
</dbReference>
<dbReference type="Proteomes" id="UP000683360">
    <property type="component" value="Unassembled WGS sequence"/>
</dbReference>
<sequence length="355" mass="41014">MTRKIKIRKQSTMYRKDSSSCTNNEVLYRNGTFDRCPEVNQINTVVLAVYMVLSHIILVNILIAMFSNTFTKVQDNNELVWKFHRYSLIQEYNDRSALLPPLIIISYLNRTLRYIFKVYKKKKKEKKNTGNELGISLSPLLANILPAVHALTGCDTTSAIFGFGKKTVFKLIRKSPSKFTNLQNFDKIDFSTSLSAARELISSLYDPKDKFASSHVDLNKLRVKLATCKDTSLLRLPPSEPAFNEHVLRLEASYEEHEEYQEPTMQDQFDSLSSEVDIIQRNQEETLEEVEKIMAETKNIQEAIQQIKETKDKLVLVEVPKGTQGRSEGTYCPVEVEVPTWPFRETIFVKRYYDI</sequence>
<keyword evidence="5" id="KW-0472">Membrane</keyword>
<evidence type="ECO:0000313" key="6">
    <source>
        <dbReference type="EMBL" id="CAG2255387.1"/>
    </source>
</evidence>
<dbReference type="PRINTS" id="PR01097">
    <property type="entry name" value="TRNSRECEPTRP"/>
</dbReference>
<dbReference type="InterPro" id="IPR036279">
    <property type="entry name" value="5-3_exonuclease_C_sf"/>
</dbReference>
<keyword evidence="2" id="KW-0406">Ion transport</keyword>
<name>A0A8S3VFB9_MYTED</name>
<gene>
    <name evidence="6" type="ORF">MEDL_66822</name>
</gene>
<dbReference type="PANTHER" id="PTHR13800:SF1">
    <property type="entry name" value="TRANSIENT RECEPTOR POTENTIAL CATION CHANNEL TRPM"/>
    <property type="match status" value="1"/>
</dbReference>
<dbReference type="EMBL" id="CAJPWZ010003268">
    <property type="protein sequence ID" value="CAG2255387.1"/>
    <property type="molecule type" value="Genomic_DNA"/>
</dbReference>
<feature type="transmembrane region" description="Helical" evidence="5">
    <location>
        <begin position="97"/>
        <end position="116"/>
    </location>
</feature>
<keyword evidence="3" id="KW-0407">Ion channel</keyword>
<accession>A0A8S3VFB9</accession>
<proteinExistence type="predicted"/>
<reference evidence="6" key="1">
    <citation type="submission" date="2021-03" db="EMBL/GenBank/DDBJ databases">
        <authorList>
            <person name="Bekaert M."/>
        </authorList>
    </citation>
    <scope>NUCLEOTIDE SEQUENCE</scope>
</reference>
<organism evidence="6 7">
    <name type="scientific">Mytilus edulis</name>
    <name type="common">Blue mussel</name>
    <dbReference type="NCBI Taxonomy" id="6550"/>
    <lineage>
        <taxon>Eukaryota</taxon>
        <taxon>Metazoa</taxon>
        <taxon>Spiralia</taxon>
        <taxon>Lophotrochozoa</taxon>
        <taxon>Mollusca</taxon>
        <taxon>Bivalvia</taxon>
        <taxon>Autobranchia</taxon>
        <taxon>Pteriomorphia</taxon>
        <taxon>Mytilida</taxon>
        <taxon>Mytiloidea</taxon>
        <taxon>Mytilidae</taxon>
        <taxon>Mytilinae</taxon>
        <taxon>Mytilus</taxon>
    </lineage>
</organism>
<evidence type="ECO:0000256" key="3">
    <source>
        <dbReference type="ARBA" id="ARBA00023303"/>
    </source>
</evidence>
<dbReference type="GO" id="GO:0005262">
    <property type="term" value="F:calcium channel activity"/>
    <property type="evidence" value="ECO:0007669"/>
    <property type="project" value="InterPro"/>
</dbReference>
<dbReference type="AlphaFoldDB" id="A0A8S3VFB9"/>
<dbReference type="SUPFAM" id="SSF47807">
    <property type="entry name" value="5' to 3' exonuclease, C-terminal subdomain"/>
    <property type="match status" value="1"/>
</dbReference>
<keyword evidence="1" id="KW-0813">Transport</keyword>
<dbReference type="OrthoDB" id="6123206at2759"/>
<protein>
    <recommendedName>
        <fullName evidence="8">Ion transport domain-containing protein</fullName>
    </recommendedName>
</protein>
<dbReference type="PANTHER" id="PTHR13800">
    <property type="entry name" value="TRANSIENT RECEPTOR POTENTIAL CATION CHANNEL, SUBFAMILY M, MEMBER 6"/>
    <property type="match status" value="1"/>
</dbReference>
<evidence type="ECO:0008006" key="8">
    <source>
        <dbReference type="Google" id="ProtNLM"/>
    </source>
</evidence>
<keyword evidence="5" id="KW-0812">Transmembrane</keyword>
<keyword evidence="4" id="KW-0175">Coiled coil</keyword>
<dbReference type="GO" id="GO:0005886">
    <property type="term" value="C:plasma membrane"/>
    <property type="evidence" value="ECO:0007669"/>
    <property type="project" value="TreeGrafter"/>
</dbReference>
<evidence type="ECO:0000313" key="7">
    <source>
        <dbReference type="Proteomes" id="UP000683360"/>
    </source>
</evidence>
<evidence type="ECO:0000256" key="1">
    <source>
        <dbReference type="ARBA" id="ARBA00022448"/>
    </source>
</evidence>
<keyword evidence="7" id="KW-1185">Reference proteome</keyword>
<feature type="coiled-coil region" evidence="4">
    <location>
        <begin position="276"/>
        <end position="313"/>
    </location>
</feature>
<feature type="transmembrane region" description="Helical" evidence="5">
    <location>
        <begin position="45"/>
        <end position="66"/>
    </location>
</feature>
<evidence type="ECO:0000256" key="4">
    <source>
        <dbReference type="SAM" id="Coils"/>
    </source>
</evidence>
<evidence type="ECO:0000256" key="5">
    <source>
        <dbReference type="SAM" id="Phobius"/>
    </source>
</evidence>
<comment type="caution">
    <text evidence="6">The sequence shown here is derived from an EMBL/GenBank/DDBJ whole genome shotgun (WGS) entry which is preliminary data.</text>
</comment>
<dbReference type="InterPro" id="IPR002153">
    <property type="entry name" value="TRPC_channel"/>
</dbReference>